<protein>
    <recommendedName>
        <fullName evidence="3">PGG domain-containing protein</fullName>
    </recommendedName>
</protein>
<evidence type="ECO:0000313" key="5">
    <source>
        <dbReference type="Proteomes" id="UP000008021"/>
    </source>
</evidence>
<feature type="region of interest" description="Disordered" evidence="1">
    <location>
        <begin position="1"/>
        <end position="23"/>
    </location>
</feature>
<keyword evidence="2" id="KW-0812">Transmembrane</keyword>
<feature type="transmembrane region" description="Helical" evidence="2">
    <location>
        <begin position="44"/>
        <end position="62"/>
    </location>
</feature>
<keyword evidence="5" id="KW-1185">Reference proteome</keyword>
<organism evidence="4">
    <name type="scientific">Oryza meridionalis</name>
    <dbReference type="NCBI Taxonomy" id="40149"/>
    <lineage>
        <taxon>Eukaryota</taxon>
        <taxon>Viridiplantae</taxon>
        <taxon>Streptophyta</taxon>
        <taxon>Embryophyta</taxon>
        <taxon>Tracheophyta</taxon>
        <taxon>Spermatophyta</taxon>
        <taxon>Magnoliopsida</taxon>
        <taxon>Liliopsida</taxon>
        <taxon>Poales</taxon>
        <taxon>Poaceae</taxon>
        <taxon>BOP clade</taxon>
        <taxon>Oryzoideae</taxon>
        <taxon>Oryzeae</taxon>
        <taxon>Oryzinae</taxon>
        <taxon>Oryza</taxon>
    </lineage>
</organism>
<feature type="compositionally biased region" description="Basic and acidic residues" evidence="1">
    <location>
        <begin position="10"/>
        <end position="19"/>
    </location>
</feature>
<proteinExistence type="predicted"/>
<feature type="domain" description="PGG" evidence="3">
    <location>
        <begin position="42"/>
        <end position="68"/>
    </location>
</feature>
<name>A0A0E0D3Q7_9ORYZ</name>
<dbReference type="HOGENOM" id="CLU_2376402_0_0_1"/>
<evidence type="ECO:0000259" key="3">
    <source>
        <dbReference type="Pfam" id="PF13962"/>
    </source>
</evidence>
<dbReference type="EnsemblPlants" id="OMERI03G23620.1">
    <property type="protein sequence ID" value="OMERI03G23620.1"/>
    <property type="gene ID" value="OMERI03G23620"/>
</dbReference>
<accession>A0A0E0D3Q7</accession>
<keyword evidence="2" id="KW-1133">Transmembrane helix</keyword>
<dbReference type="AlphaFoldDB" id="A0A0E0D3Q7"/>
<keyword evidence="2" id="KW-0472">Membrane</keyword>
<evidence type="ECO:0000256" key="1">
    <source>
        <dbReference type="SAM" id="MobiDB-lite"/>
    </source>
</evidence>
<dbReference type="Pfam" id="PF13962">
    <property type="entry name" value="PGG"/>
    <property type="match status" value="1"/>
</dbReference>
<dbReference type="Gramene" id="OMERI03G23620.1">
    <property type="protein sequence ID" value="OMERI03G23620.1"/>
    <property type="gene ID" value="OMERI03G23620"/>
</dbReference>
<evidence type="ECO:0000256" key="2">
    <source>
        <dbReference type="SAM" id="Phobius"/>
    </source>
</evidence>
<evidence type="ECO:0000313" key="4">
    <source>
        <dbReference type="EnsemblPlants" id="OMERI03G23620.1"/>
    </source>
</evidence>
<dbReference type="InterPro" id="IPR026961">
    <property type="entry name" value="PGG_dom"/>
</dbReference>
<sequence length="95" mass="10472">MSRVHRRTEHRPSGCRDDTSAGGAGGFGSEAWLQVQDGLLCMRGWLMVVATLFAAMAFQAALQPPGWMPRPCETCHTRGRTMVEKSFVVPVRNPL</sequence>
<dbReference type="Proteomes" id="UP000008021">
    <property type="component" value="Chromosome 3"/>
</dbReference>
<reference evidence="4" key="1">
    <citation type="submission" date="2015-04" db="UniProtKB">
        <authorList>
            <consortium name="EnsemblPlants"/>
        </authorList>
    </citation>
    <scope>IDENTIFICATION</scope>
</reference>
<reference evidence="4" key="2">
    <citation type="submission" date="2018-05" db="EMBL/GenBank/DDBJ databases">
        <title>OmerRS3 (Oryza meridionalis Reference Sequence Version 3).</title>
        <authorList>
            <person name="Zhang J."/>
            <person name="Kudrna D."/>
            <person name="Lee S."/>
            <person name="Talag J."/>
            <person name="Welchert J."/>
            <person name="Wing R.A."/>
        </authorList>
    </citation>
    <scope>NUCLEOTIDE SEQUENCE [LARGE SCALE GENOMIC DNA]</scope>
    <source>
        <strain evidence="4">cv. OR44</strain>
    </source>
</reference>